<organism evidence="2 3">
    <name type="scientific">Vibrio hippocampi</name>
    <dbReference type="NCBI Taxonomy" id="654686"/>
    <lineage>
        <taxon>Bacteria</taxon>
        <taxon>Pseudomonadati</taxon>
        <taxon>Pseudomonadota</taxon>
        <taxon>Gammaproteobacteria</taxon>
        <taxon>Vibrionales</taxon>
        <taxon>Vibrionaceae</taxon>
        <taxon>Vibrio</taxon>
    </lineage>
</organism>
<sequence length="178" mass="19308">MLGKVTRISLLAMTFAVPNLASANNFNYNSFSVRLGASPGTIGAEFSTFFTENTHFIVRGDSRFEGDWDFAGGIGFNGPLGQFADVYGQLMAHSVKGTDNDNYDNEFLTEFNMGTRIWLLPNVEAGGHIGMLNGADDTKFIYSAGARFHSTEALSLGAAIADNGLYGSQLQMSVRFEF</sequence>
<dbReference type="EMBL" id="CAKLCM010000003">
    <property type="protein sequence ID" value="CAH0529609.1"/>
    <property type="molecule type" value="Genomic_DNA"/>
</dbReference>
<evidence type="ECO:0000313" key="2">
    <source>
        <dbReference type="EMBL" id="CAH0529609.1"/>
    </source>
</evidence>
<feature type="chain" id="PRO_5045786975" description="Outer membrane protein beta-barrel domain-containing protein" evidence="1">
    <location>
        <begin position="24"/>
        <end position="178"/>
    </location>
</feature>
<protein>
    <recommendedName>
        <fullName evidence="4">Outer membrane protein beta-barrel domain-containing protein</fullName>
    </recommendedName>
</protein>
<dbReference type="Proteomes" id="UP000838160">
    <property type="component" value="Unassembled WGS sequence"/>
</dbReference>
<keyword evidence="1" id="KW-0732">Signal</keyword>
<comment type="caution">
    <text evidence="2">The sequence shown here is derived from an EMBL/GenBank/DDBJ whole genome shotgun (WGS) entry which is preliminary data.</text>
</comment>
<evidence type="ECO:0008006" key="4">
    <source>
        <dbReference type="Google" id="ProtNLM"/>
    </source>
</evidence>
<gene>
    <name evidence="2" type="ORF">VHP8226_03364</name>
</gene>
<dbReference type="RefSeq" id="WP_237486194.1">
    <property type="nucleotide sequence ID" value="NZ_CAKLCM010000003.1"/>
</dbReference>
<accession>A0ABM8ZMC4</accession>
<reference evidence="2" key="1">
    <citation type="submission" date="2021-12" db="EMBL/GenBank/DDBJ databases">
        <authorList>
            <person name="Rodrigo-Torres L."/>
            <person name="Arahal R. D."/>
            <person name="Lucena T."/>
        </authorList>
    </citation>
    <scope>NUCLEOTIDE SEQUENCE</scope>
    <source>
        <strain evidence="2">CECT 8226</strain>
    </source>
</reference>
<evidence type="ECO:0000256" key="1">
    <source>
        <dbReference type="SAM" id="SignalP"/>
    </source>
</evidence>
<proteinExistence type="predicted"/>
<feature type="signal peptide" evidence="1">
    <location>
        <begin position="1"/>
        <end position="23"/>
    </location>
</feature>
<evidence type="ECO:0000313" key="3">
    <source>
        <dbReference type="Proteomes" id="UP000838160"/>
    </source>
</evidence>
<name>A0ABM8ZMC4_9VIBR</name>
<keyword evidence="3" id="KW-1185">Reference proteome</keyword>